<dbReference type="EMBL" id="BARS01009139">
    <property type="protein sequence ID" value="GAF70361.1"/>
    <property type="molecule type" value="Genomic_DNA"/>
</dbReference>
<dbReference type="SUPFAM" id="SSF51126">
    <property type="entry name" value="Pectin lyase-like"/>
    <property type="match status" value="1"/>
</dbReference>
<name>X0S544_9ZZZZ</name>
<dbReference type="AlphaFoldDB" id="X0S544"/>
<evidence type="ECO:0000313" key="1">
    <source>
        <dbReference type="EMBL" id="GAF70361.1"/>
    </source>
</evidence>
<gene>
    <name evidence="1" type="ORF">S01H1_17245</name>
</gene>
<comment type="caution">
    <text evidence="1">The sequence shown here is derived from an EMBL/GenBank/DDBJ whole genome shotgun (WGS) entry which is preliminary data.</text>
</comment>
<dbReference type="InterPro" id="IPR011050">
    <property type="entry name" value="Pectin_lyase_fold/virulence"/>
</dbReference>
<evidence type="ECO:0008006" key="2">
    <source>
        <dbReference type="Google" id="ProtNLM"/>
    </source>
</evidence>
<proteinExistence type="predicted"/>
<organism evidence="1">
    <name type="scientific">marine sediment metagenome</name>
    <dbReference type="NCBI Taxonomy" id="412755"/>
    <lineage>
        <taxon>unclassified sequences</taxon>
        <taxon>metagenomes</taxon>
        <taxon>ecological metagenomes</taxon>
    </lineage>
</organism>
<sequence length="326" mass="33810">MRLDVRYRVATLVACLLCLAPRCGRADTTVSGGAVGGGAVGTPAVSGFVAAPGGLLSGETDRNIGWATPTFIDVSGWTMYDVTTDLTSAPFTACSNASAADGADGSDQAALTCAMDQLPTGDCLDFPAGTYNASADLIEQVDICLFTDNGAIIEFDEDSAGASNDPCFAGTVWNICPTVGGGNWPATAGTYSSGGTAGSTSVTLTGDISGLGVGDIIRVESTSVPAGISDTDWQSISHMYWGQYVKITGLPGGGVVNFTGDPLLYALGATGQQVTDTEDFGMDHFIIEGFTLQYNQTPDSGSLNMFQMRYVEHVQIRNNDFGENWS</sequence>
<feature type="non-terminal residue" evidence="1">
    <location>
        <position position="326"/>
    </location>
</feature>
<protein>
    <recommendedName>
        <fullName evidence="2">Pectate lyase superfamily protein domain-containing protein</fullName>
    </recommendedName>
</protein>
<reference evidence="1" key="1">
    <citation type="journal article" date="2014" name="Front. Microbiol.">
        <title>High frequency of phylogenetically diverse reductive dehalogenase-homologous genes in deep subseafloor sedimentary metagenomes.</title>
        <authorList>
            <person name="Kawai M."/>
            <person name="Futagami T."/>
            <person name="Toyoda A."/>
            <person name="Takaki Y."/>
            <person name="Nishi S."/>
            <person name="Hori S."/>
            <person name="Arai W."/>
            <person name="Tsubouchi T."/>
            <person name="Morono Y."/>
            <person name="Uchiyama I."/>
            <person name="Ito T."/>
            <person name="Fujiyama A."/>
            <person name="Inagaki F."/>
            <person name="Takami H."/>
        </authorList>
    </citation>
    <scope>NUCLEOTIDE SEQUENCE</scope>
    <source>
        <strain evidence="1">Expedition CK06-06</strain>
    </source>
</reference>
<accession>X0S544</accession>